<keyword evidence="6 10" id="KW-0653">Protein transport</keyword>
<name>A0A4Y8ABL9_9SPHI</name>
<proteinExistence type="inferred from homology"/>
<evidence type="ECO:0000313" key="13">
    <source>
        <dbReference type="EMBL" id="TEW65305.1"/>
    </source>
</evidence>
<sequence length="116" mass="12017">MYLVLVIITIILCVLLGLIVLIQNPKGGGLASNFSGSSQLMGVQKTGDFLEKGTWVLAISIMVLSLIINVSVKGGAQKSTDPQEMEMIKKASKPSATPSAAPLTAPATTPAPAPKK</sequence>
<evidence type="ECO:0000256" key="11">
    <source>
        <dbReference type="SAM" id="MobiDB-lite"/>
    </source>
</evidence>
<dbReference type="Proteomes" id="UP000583101">
    <property type="component" value="Unassembled WGS sequence"/>
</dbReference>
<reference evidence="13" key="2">
    <citation type="submission" date="2019-03" db="EMBL/GenBank/DDBJ databases">
        <authorList>
            <person name="Yan Y.-Q."/>
            <person name="Du Z.-J."/>
        </authorList>
    </citation>
    <scope>NUCLEOTIDE SEQUENCE</scope>
    <source>
        <strain evidence="13">PP-F2FG21</strain>
    </source>
</reference>
<dbReference type="InterPro" id="IPR004692">
    <property type="entry name" value="SecG"/>
</dbReference>
<keyword evidence="5 10" id="KW-0812">Transmembrane</keyword>
<keyword evidence="15" id="KW-1185">Reference proteome</keyword>
<evidence type="ECO:0000256" key="6">
    <source>
        <dbReference type="ARBA" id="ARBA00022927"/>
    </source>
</evidence>
<evidence type="ECO:0000256" key="7">
    <source>
        <dbReference type="ARBA" id="ARBA00022989"/>
    </source>
</evidence>
<keyword evidence="7 10" id="KW-1133">Transmembrane helix</keyword>
<dbReference type="EMBL" id="SNQG01000005">
    <property type="protein sequence ID" value="TEW65305.1"/>
    <property type="molecule type" value="Genomic_DNA"/>
</dbReference>
<keyword evidence="9 10" id="KW-0472">Membrane</keyword>
<evidence type="ECO:0000256" key="5">
    <source>
        <dbReference type="ARBA" id="ARBA00022692"/>
    </source>
</evidence>
<comment type="similarity">
    <text evidence="2 10">Belongs to the SecG family.</text>
</comment>
<comment type="caution">
    <text evidence="13">The sequence shown here is derived from an EMBL/GenBank/DDBJ whole genome shotgun (WGS) entry which is preliminary data.</text>
</comment>
<dbReference type="OrthoDB" id="1122493at2"/>
<dbReference type="GO" id="GO:0009306">
    <property type="term" value="P:protein secretion"/>
    <property type="evidence" value="ECO:0007669"/>
    <property type="project" value="UniProtKB-UniRule"/>
</dbReference>
<evidence type="ECO:0000256" key="1">
    <source>
        <dbReference type="ARBA" id="ARBA00004651"/>
    </source>
</evidence>
<organism evidence="13 14">
    <name type="scientific">Mucilaginibacter phyllosphaerae</name>
    <dbReference type="NCBI Taxonomy" id="1812349"/>
    <lineage>
        <taxon>Bacteria</taxon>
        <taxon>Pseudomonadati</taxon>
        <taxon>Bacteroidota</taxon>
        <taxon>Sphingobacteriia</taxon>
        <taxon>Sphingobacteriales</taxon>
        <taxon>Sphingobacteriaceae</taxon>
        <taxon>Mucilaginibacter</taxon>
    </lineage>
</organism>
<evidence type="ECO:0000313" key="12">
    <source>
        <dbReference type="EMBL" id="MBB3969934.1"/>
    </source>
</evidence>
<evidence type="ECO:0000313" key="15">
    <source>
        <dbReference type="Proteomes" id="UP000583101"/>
    </source>
</evidence>
<comment type="caution">
    <text evidence="10">Lacks conserved residue(s) required for the propagation of feature annotation.</text>
</comment>
<dbReference type="GO" id="GO:0043952">
    <property type="term" value="P:protein transport by the Sec complex"/>
    <property type="evidence" value="ECO:0007669"/>
    <property type="project" value="TreeGrafter"/>
</dbReference>
<feature type="compositionally biased region" description="Low complexity" evidence="11">
    <location>
        <begin position="93"/>
        <end position="108"/>
    </location>
</feature>
<dbReference type="PANTHER" id="PTHR34182">
    <property type="entry name" value="PROTEIN-EXPORT MEMBRANE PROTEIN SECG"/>
    <property type="match status" value="1"/>
</dbReference>
<accession>A0A4Y8ABL9</accession>
<evidence type="ECO:0000256" key="3">
    <source>
        <dbReference type="ARBA" id="ARBA00022448"/>
    </source>
</evidence>
<evidence type="ECO:0000256" key="8">
    <source>
        <dbReference type="ARBA" id="ARBA00023010"/>
    </source>
</evidence>
<feature type="transmembrane region" description="Helical" evidence="10">
    <location>
        <begin position="55"/>
        <end position="72"/>
    </location>
</feature>
<evidence type="ECO:0000313" key="14">
    <source>
        <dbReference type="Proteomes" id="UP000297248"/>
    </source>
</evidence>
<dbReference type="Pfam" id="PF03840">
    <property type="entry name" value="SecG"/>
    <property type="match status" value="1"/>
</dbReference>
<evidence type="ECO:0000256" key="9">
    <source>
        <dbReference type="ARBA" id="ARBA00023136"/>
    </source>
</evidence>
<keyword evidence="3 10" id="KW-0813">Transport</keyword>
<dbReference type="NCBIfam" id="TIGR00810">
    <property type="entry name" value="secG"/>
    <property type="match status" value="1"/>
</dbReference>
<gene>
    <name evidence="13" type="primary">secG</name>
    <name evidence="13" type="ORF">E2R65_15455</name>
    <name evidence="12" type="ORF">GGR35_002547</name>
</gene>
<evidence type="ECO:0000256" key="2">
    <source>
        <dbReference type="ARBA" id="ARBA00008445"/>
    </source>
</evidence>
<dbReference type="GO" id="GO:0005886">
    <property type="term" value="C:plasma membrane"/>
    <property type="evidence" value="ECO:0007669"/>
    <property type="project" value="UniProtKB-SubCell"/>
</dbReference>
<dbReference type="EMBL" id="JACIEG010000004">
    <property type="protein sequence ID" value="MBB3969934.1"/>
    <property type="molecule type" value="Genomic_DNA"/>
</dbReference>
<dbReference type="PANTHER" id="PTHR34182:SF1">
    <property type="entry name" value="PROTEIN-EXPORT MEMBRANE PROTEIN SECG"/>
    <property type="match status" value="1"/>
</dbReference>
<keyword evidence="8 10" id="KW-0811">Translocation</keyword>
<reference evidence="13 14" key="1">
    <citation type="journal article" date="2016" name="Int. J. Syst. Evol. Microbiol.">
        <title>Proposal of Mucilaginibacter phyllosphaerae sp. nov. isolated from the phyllosphere of Galium album.</title>
        <authorList>
            <person name="Aydogan E.L."/>
            <person name="Busse H.J."/>
            <person name="Moser G."/>
            <person name="Muller C."/>
            <person name="Kampfer P."/>
            <person name="Glaeser S.P."/>
        </authorList>
    </citation>
    <scope>NUCLEOTIDE SEQUENCE [LARGE SCALE GENOMIC DNA]</scope>
    <source>
        <strain evidence="13 14">PP-F2FG21</strain>
    </source>
</reference>
<dbReference type="AlphaFoldDB" id="A0A4Y8ABL9"/>
<evidence type="ECO:0000256" key="10">
    <source>
        <dbReference type="RuleBase" id="RU365087"/>
    </source>
</evidence>
<dbReference type="Proteomes" id="UP000297248">
    <property type="component" value="Unassembled WGS sequence"/>
</dbReference>
<evidence type="ECO:0000256" key="4">
    <source>
        <dbReference type="ARBA" id="ARBA00022475"/>
    </source>
</evidence>
<dbReference type="GO" id="GO:0015450">
    <property type="term" value="F:protein-transporting ATPase activity"/>
    <property type="evidence" value="ECO:0007669"/>
    <property type="project" value="UniProtKB-UniRule"/>
</dbReference>
<dbReference type="RefSeq" id="WP_134337377.1">
    <property type="nucleotide sequence ID" value="NZ_BMCZ01000005.1"/>
</dbReference>
<comment type="subcellular location">
    <subcellularLocation>
        <location evidence="1 10">Cell membrane</location>
        <topology evidence="1 10">Multi-pass membrane protein</topology>
    </subcellularLocation>
</comment>
<reference evidence="12 15" key="3">
    <citation type="submission" date="2020-08" db="EMBL/GenBank/DDBJ databases">
        <title>Genomic Encyclopedia of Type Strains, Phase IV (KMG-IV): sequencing the most valuable type-strain genomes for metagenomic binning, comparative biology and taxonomic classification.</title>
        <authorList>
            <person name="Goeker M."/>
        </authorList>
    </citation>
    <scope>NUCLEOTIDE SEQUENCE [LARGE SCALE GENOMIC DNA]</scope>
    <source>
        <strain evidence="12 15">DSM 100995</strain>
    </source>
</reference>
<keyword evidence="4 10" id="KW-1003">Cell membrane</keyword>
<protein>
    <recommendedName>
        <fullName evidence="10">Protein-export membrane protein SecG</fullName>
    </recommendedName>
</protein>
<feature type="region of interest" description="Disordered" evidence="11">
    <location>
        <begin position="74"/>
        <end position="116"/>
    </location>
</feature>
<dbReference type="GO" id="GO:0065002">
    <property type="term" value="P:intracellular protein transmembrane transport"/>
    <property type="evidence" value="ECO:0007669"/>
    <property type="project" value="TreeGrafter"/>
</dbReference>
<comment type="function">
    <text evidence="10">Involved in protein export. Participates in an early event of protein translocation.</text>
</comment>